<feature type="transmembrane region" description="Helical" evidence="7">
    <location>
        <begin position="95"/>
        <end position="116"/>
    </location>
</feature>
<evidence type="ECO:0000259" key="8">
    <source>
        <dbReference type="Pfam" id="PF01694"/>
    </source>
</evidence>
<evidence type="ECO:0000256" key="7">
    <source>
        <dbReference type="SAM" id="Phobius"/>
    </source>
</evidence>
<name>A0A9D9EAZ8_9SPIR</name>
<comment type="subcellular location">
    <subcellularLocation>
        <location evidence="1">Membrane</location>
        <topology evidence="1">Multi-pass membrane protein</topology>
    </subcellularLocation>
</comment>
<dbReference type="GO" id="GO:0004252">
    <property type="term" value="F:serine-type endopeptidase activity"/>
    <property type="evidence" value="ECO:0007669"/>
    <property type="project" value="InterPro"/>
</dbReference>
<dbReference type="Gene3D" id="1.20.1540.10">
    <property type="entry name" value="Rhomboid-like"/>
    <property type="match status" value="1"/>
</dbReference>
<keyword evidence="4" id="KW-0378">Hydrolase</keyword>
<proteinExistence type="inferred from homology"/>
<evidence type="ECO:0000313" key="9">
    <source>
        <dbReference type="EMBL" id="MBO8443962.1"/>
    </source>
</evidence>
<sequence length="208" mass="23886">MRQTIINRRFRYVDINATGILVAINIAVFCLTEFLFPRLTYTLALVPSSIYYGHSWWQFVTYMFVHSGYSHILFNMLSLYIFGRAVEHRVGSKEFLLYYLLTGTLCGVASYIVYYIANTNVVLLGASGAIYALLILFSALYPRAVIYVFGIIPVPAPLLIVLYFVIELMGSITSYDGVAHMTHLFGLLFGLAYMLIRMRMNPIREWRR</sequence>
<dbReference type="PANTHER" id="PTHR43731:SF14">
    <property type="entry name" value="PRESENILIN-ASSOCIATED RHOMBOID-LIKE PROTEIN, MITOCHONDRIAL"/>
    <property type="match status" value="1"/>
</dbReference>
<dbReference type="Proteomes" id="UP000823633">
    <property type="component" value="Unassembled WGS sequence"/>
</dbReference>
<evidence type="ECO:0000256" key="5">
    <source>
        <dbReference type="ARBA" id="ARBA00022989"/>
    </source>
</evidence>
<keyword evidence="6 7" id="KW-0472">Membrane</keyword>
<keyword evidence="5 7" id="KW-1133">Transmembrane helix</keyword>
<evidence type="ECO:0000256" key="3">
    <source>
        <dbReference type="ARBA" id="ARBA00022692"/>
    </source>
</evidence>
<feature type="transmembrane region" description="Helical" evidence="7">
    <location>
        <begin position="12"/>
        <end position="36"/>
    </location>
</feature>
<dbReference type="SUPFAM" id="SSF144091">
    <property type="entry name" value="Rhomboid-like"/>
    <property type="match status" value="1"/>
</dbReference>
<evidence type="ECO:0000256" key="4">
    <source>
        <dbReference type="ARBA" id="ARBA00022801"/>
    </source>
</evidence>
<feature type="domain" description="Peptidase S54 rhomboid" evidence="8">
    <location>
        <begin position="54"/>
        <end position="198"/>
    </location>
</feature>
<organism evidence="9 10">
    <name type="scientific">Candidatus Aphodenecus pullistercoris</name>
    <dbReference type="NCBI Taxonomy" id="2840669"/>
    <lineage>
        <taxon>Bacteria</taxon>
        <taxon>Pseudomonadati</taxon>
        <taxon>Spirochaetota</taxon>
        <taxon>Spirochaetia</taxon>
        <taxon>Spirochaetales</taxon>
        <taxon>Candidatus Aphodenecus</taxon>
    </lineage>
</organism>
<dbReference type="SMART" id="SM01160">
    <property type="entry name" value="DUF1751"/>
    <property type="match status" value="1"/>
</dbReference>
<protein>
    <submittedName>
        <fullName evidence="9">Rhomboid family intramembrane serine protease</fullName>
    </submittedName>
</protein>
<reference evidence="9" key="1">
    <citation type="submission" date="2020-10" db="EMBL/GenBank/DDBJ databases">
        <authorList>
            <person name="Gilroy R."/>
        </authorList>
    </citation>
    <scope>NUCLEOTIDE SEQUENCE</scope>
    <source>
        <strain evidence="9">11167</strain>
    </source>
</reference>
<comment type="similarity">
    <text evidence="2">Belongs to the peptidase S54 family.</text>
</comment>
<feature type="transmembrane region" description="Helical" evidence="7">
    <location>
        <begin position="146"/>
        <end position="166"/>
    </location>
</feature>
<comment type="caution">
    <text evidence="9">The sequence shown here is derived from an EMBL/GenBank/DDBJ whole genome shotgun (WGS) entry which is preliminary data.</text>
</comment>
<dbReference type="InterPro" id="IPR035952">
    <property type="entry name" value="Rhomboid-like_sf"/>
</dbReference>
<keyword evidence="9" id="KW-0645">Protease</keyword>
<evidence type="ECO:0000256" key="1">
    <source>
        <dbReference type="ARBA" id="ARBA00004141"/>
    </source>
</evidence>
<dbReference type="GO" id="GO:0016020">
    <property type="term" value="C:membrane"/>
    <property type="evidence" value="ECO:0007669"/>
    <property type="project" value="UniProtKB-SubCell"/>
</dbReference>
<keyword evidence="3 7" id="KW-0812">Transmembrane</keyword>
<feature type="transmembrane region" description="Helical" evidence="7">
    <location>
        <begin position="122"/>
        <end position="141"/>
    </location>
</feature>
<dbReference type="InterPro" id="IPR050925">
    <property type="entry name" value="Rhomboid_protease_S54"/>
</dbReference>
<dbReference type="Pfam" id="PF01694">
    <property type="entry name" value="Rhomboid"/>
    <property type="match status" value="1"/>
</dbReference>
<dbReference type="InterPro" id="IPR022764">
    <property type="entry name" value="Peptidase_S54_rhomboid_dom"/>
</dbReference>
<dbReference type="EMBL" id="JADIMU010000065">
    <property type="protein sequence ID" value="MBO8443962.1"/>
    <property type="molecule type" value="Genomic_DNA"/>
</dbReference>
<evidence type="ECO:0000256" key="2">
    <source>
        <dbReference type="ARBA" id="ARBA00009045"/>
    </source>
</evidence>
<feature type="transmembrane region" description="Helical" evidence="7">
    <location>
        <begin position="178"/>
        <end position="196"/>
    </location>
</feature>
<dbReference type="PANTHER" id="PTHR43731">
    <property type="entry name" value="RHOMBOID PROTEASE"/>
    <property type="match status" value="1"/>
</dbReference>
<dbReference type="GO" id="GO:0006508">
    <property type="term" value="P:proteolysis"/>
    <property type="evidence" value="ECO:0007669"/>
    <property type="project" value="UniProtKB-KW"/>
</dbReference>
<reference evidence="9" key="2">
    <citation type="journal article" date="2021" name="PeerJ">
        <title>Extensive microbial diversity within the chicken gut microbiome revealed by metagenomics and culture.</title>
        <authorList>
            <person name="Gilroy R."/>
            <person name="Ravi A."/>
            <person name="Getino M."/>
            <person name="Pursley I."/>
            <person name="Horton D.L."/>
            <person name="Alikhan N.F."/>
            <person name="Baker D."/>
            <person name="Gharbi K."/>
            <person name="Hall N."/>
            <person name="Watson M."/>
            <person name="Adriaenssens E.M."/>
            <person name="Foster-Nyarko E."/>
            <person name="Jarju S."/>
            <person name="Secka A."/>
            <person name="Antonio M."/>
            <person name="Oren A."/>
            <person name="Chaudhuri R.R."/>
            <person name="La Ragione R."/>
            <person name="Hildebrand F."/>
            <person name="Pallen M.J."/>
        </authorList>
    </citation>
    <scope>NUCLEOTIDE SEQUENCE</scope>
    <source>
        <strain evidence="9">11167</strain>
    </source>
</reference>
<feature type="transmembrane region" description="Helical" evidence="7">
    <location>
        <begin position="56"/>
        <end position="83"/>
    </location>
</feature>
<evidence type="ECO:0000313" key="10">
    <source>
        <dbReference type="Proteomes" id="UP000823633"/>
    </source>
</evidence>
<dbReference type="AlphaFoldDB" id="A0A9D9EAZ8"/>
<evidence type="ECO:0000256" key="6">
    <source>
        <dbReference type="ARBA" id="ARBA00023136"/>
    </source>
</evidence>
<accession>A0A9D9EAZ8</accession>
<gene>
    <name evidence="9" type="ORF">IAC42_09455</name>
</gene>